<reference evidence="2" key="1">
    <citation type="submission" date="2021-04" db="EMBL/GenBank/DDBJ databases">
        <authorList>
            <consortium name="Molecular Ecology Group"/>
        </authorList>
    </citation>
    <scope>NUCLEOTIDE SEQUENCE</scope>
</reference>
<feature type="non-terminal residue" evidence="2">
    <location>
        <position position="78"/>
    </location>
</feature>
<dbReference type="Gene3D" id="1.10.287.70">
    <property type="match status" value="1"/>
</dbReference>
<gene>
    <name evidence="2" type="ORF">CUNI_LOCUS2407</name>
</gene>
<dbReference type="Proteomes" id="UP000678393">
    <property type="component" value="Unassembled WGS sequence"/>
</dbReference>
<keyword evidence="1" id="KW-0812">Transmembrane</keyword>
<dbReference type="AlphaFoldDB" id="A0A8S3YIL7"/>
<name>A0A8S3YIL7_9EUPU</name>
<dbReference type="EMBL" id="CAJHNH020000312">
    <property type="protein sequence ID" value="CAG5116849.1"/>
    <property type="molecule type" value="Genomic_DNA"/>
</dbReference>
<accession>A0A8S3YIL7</accession>
<evidence type="ECO:0000313" key="2">
    <source>
        <dbReference type="EMBL" id="CAG5116849.1"/>
    </source>
</evidence>
<keyword evidence="3" id="KW-1185">Reference proteome</keyword>
<dbReference type="OrthoDB" id="6722453at2759"/>
<protein>
    <submittedName>
        <fullName evidence="2">Uncharacterized protein</fullName>
    </submittedName>
</protein>
<sequence>MSDTEPIVGQGETTATPKKPLIRRSNFRLLVLGVFYLLFLVIGAAVFAAIEGPGESDLVTHIKAVRVKFFDKHKHCIP</sequence>
<comment type="caution">
    <text evidence="2">The sequence shown here is derived from an EMBL/GenBank/DDBJ whole genome shotgun (WGS) entry which is preliminary data.</text>
</comment>
<evidence type="ECO:0000256" key="1">
    <source>
        <dbReference type="SAM" id="Phobius"/>
    </source>
</evidence>
<proteinExistence type="predicted"/>
<keyword evidence="1" id="KW-0472">Membrane</keyword>
<feature type="transmembrane region" description="Helical" evidence="1">
    <location>
        <begin position="29"/>
        <end position="50"/>
    </location>
</feature>
<organism evidence="2 3">
    <name type="scientific">Candidula unifasciata</name>
    <dbReference type="NCBI Taxonomy" id="100452"/>
    <lineage>
        <taxon>Eukaryota</taxon>
        <taxon>Metazoa</taxon>
        <taxon>Spiralia</taxon>
        <taxon>Lophotrochozoa</taxon>
        <taxon>Mollusca</taxon>
        <taxon>Gastropoda</taxon>
        <taxon>Heterobranchia</taxon>
        <taxon>Euthyneura</taxon>
        <taxon>Panpulmonata</taxon>
        <taxon>Eupulmonata</taxon>
        <taxon>Stylommatophora</taxon>
        <taxon>Helicina</taxon>
        <taxon>Helicoidea</taxon>
        <taxon>Geomitridae</taxon>
        <taxon>Candidula</taxon>
    </lineage>
</organism>
<evidence type="ECO:0000313" key="3">
    <source>
        <dbReference type="Proteomes" id="UP000678393"/>
    </source>
</evidence>
<keyword evidence="1" id="KW-1133">Transmembrane helix</keyword>